<evidence type="ECO:0000313" key="5">
    <source>
        <dbReference type="EMBL" id="HGT71424.1"/>
    </source>
</evidence>
<proteinExistence type="inferred from homology"/>
<comment type="similarity">
    <text evidence="2">Belongs to the transketolase family.</text>
</comment>
<dbReference type="InterPro" id="IPR009014">
    <property type="entry name" value="Transketo_C/PFOR_II"/>
</dbReference>
<dbReference type="InterPro" id="IPR051157">
    <property type="entry name" value="PDH/Transketolase"/>
</dbReference>
<keyword evidence="3" id="KW-0786">Thiamine pyrophosphate</keyword>
<evidence type="ECO:0000256" key="1">
    <source>
        <dbReference type="ARBA" id="ARBA00001964"/>
    </source>
</evidence>
<dbReference type="AlphaFoldDB" id="A0A7C4R8W2"/>
<dbReference type="PANTHER" id="PTHR43825:SF1">
    <property type="entry name" value="TRANSKETOLASE-LIKE PYRIMIDINE-BINDING DOMAIN-CONTAINING PROTEIN"/>
    <property type="match status" value="1"/>
</dbReference>
<dbReference type="InterPro" id="IPR005475">
    <property type="entry name" value="Transketolase-like_Pyr-bd"/>
</dbReference>
<evidence type="ECO:0000256" key="2">
    <source>
        <dbReference type="ARBA" id="ARBA00007131"/>
    </source>
</evidence>
<dbReference type="FunFam" id="3.40.50.970:FF:000129">
    <property type="entry name" value="Transketolase"/>
    <property type="match status" value="1"/>
</dbReference>
<dbReference type="Gene3D" id="3.40.50.970">
    <property type="match status" value="1"/>
</dbReference>
<dbReference type="Pfam" id="PF02779">
    <property type="entry name" value="Transket_pyr"/>
    <property type="match status" value="1"/>
</dbReference>
<dbReference type="Gene3D" id="3.40.50.920">
    <property type="match status" value="1"/>
</dbReference>
<dbReference type="SUPFAM" id="SSF52518">
    <property type="entry name" value="Thiamin diphosphate-binding fold (THDP-binding)"/>
    <property type="match status" value="1"/>
</dbReference>
<name>A0A7C4R8W2_UNCC3</name>
<reference evidence="5" key="1">
    <citation type="journal article" date="2020" name="mSystems">
        <title>Genome- and Community-Level Interaction Insights into Carbon Utilization and Element Cycling Functions of Hydrothermarchaeota in Hydrothermal Sediment.</title>
        <authorList>
            <person name="Zhou Z."/>
            <person name="Liu Y."/>
            <person name="Xu W."/>
            <person name="Pan J."/>
            <person name="Luo Z.H."/>
            <person name="Li M."/>
        </authorList>
    </citation>
    <scope>NUCLEOTIDE SEQUENCE [LARGE SCALE GENOMIC DNA]</scope>
    <source>
        <strain evidence="5">SpSt-579</strain>
    </source>
</reference>
<evidence type="ECO:0000259" key="4">
    <source>
        <dbReference type="SMART" id="SM00861"/>
    </source>
</evidence>
<feature type="domain" description="Transketolase-like pyrimidine-binding" evidence="4">
    <location>
        <begin position="17"/>
        <end position="183"/>
    </location>
</feature>
<dbReference type="SMART" id="SM00861">
    <property type="entry name" value="Transket_pyr"/>
    <property type="match status" value="1"/>
</dbReference>
<comment type="caution">
    <text evidence="5">The sequence shown here is derived from an EMBL/GenBank/DDBJ whole genome shotgun (WGS) entry which is preliminary data.</text>
</comment>
<dbReference type="PANTHER" id="PTHR43825">
    <property type="entry name" value="PYRUVATE DEHYDROGENASE E1 COMPONENT"/>
    <property type="match status" value="1"/>
</dbReference>
<comment type="cofactor">
    <cofactor evidence="1">
        <name>thiamine diphosphate</name>
        <dbReference type="ChEBI" id="CHEBI:58937"/>
    </cofactor>
</comment>
<accession>A0A7C4R8W2</accession>
<dbReference type="CDD" id="cd07033">
    <property type="entry name" value="TPP_PYR_DXS_TK_like"/>
    <property type="match status" value="1"/>
</dbReference>
<dbReference type="SUPFAM" id="SSF52922">
    <property type="entry name" value="TK C-terminal domain-like"/>
    <property type="match status" value="1"/>
</dbReference>
<dbReference type="EMBL" id="DSYQ01000027">
    <property type="protein sequence ID" value="HGT71424.1"/>
    <property type="molecule type" value="Genomic_DNA"/>
</dbReference>
<dbReference type="InterPro" id="IPR029061">
    <property type="entry name" value="THDP-binding"/>
</dbReference>
<dbReference type="Pfam" id="PF02780">
    <property type="entry name" value="Transketolase_C"/>
    <property type="match status" value="1"/>
</dbReference>
<evidence type="ECO:0000256" key="3">
    <source>
        <dbReference type="ARBA" id="ARBA00023052"/>
    </source>
</evidence>
<sequence>MNYNLNPNLFSEGIEKKSCRQGYGDEILELAKISKRVVVLDADLAESLRILDFRKKYPGRFLEMGVSENNMISVATGLALEGFIPFTSSFAVFTPNECLSKIRVSVAYNKANVKIVASHAGISTGPDGATHQATEDLAIMRSIPGMTVFAPCDYWQTRKAIRSAFKINGPVYIRFGRSDIPMVTTEKTPFRMNECQVIRDGVDGAILAHGESVYRALKAANILNKEKRLDFAVINCHTIKPLDEKNILKYAKKTRAFIVVEDHQISGGLGGAVSEFLAQNYPIPVEFVAVRDRFGESGSPAKLIKKHHIDVEDIVEAGLKAKERKRMFVYNRG</sequence>
<gene>
    <name evidence="5" type="ORF">ENT43_04150</name>
</gene>
<protein>
    <submittedName>
        <fullName evidence="5">Transketolase family protein</fullName>
    </submittedName>
</protein>
<dbReference type="InterPro" id="IPR033248">
    <property type="entry name" value="Transketolase_C"/>
</dbReference>
<organism evidence="5">
    <name type="scientific">candidate division CPR3 bacterium</name>
    <dbReference type="NCBI Taxonomy" id="2268181"/>
    <lineage>
        <taxon>Bacteria</taxon>
        <taxon>Bacteria division CPR3</taxon>
    </lineage>
</organism>